<evidence type="ECO:0000256" key="2">
    <source>
        <dbReference type="ARBA" id="ARBA00022801"/>
    </source>
</evidence>
<dbReference type="InterPro" id="IPR050072">
    <property type="entry name" value="Peptidase_M20A"/>
</dbReference>
<dbReference type="PANTHER" id="PTHR43808:SF17">
    <property type="entry name" value="PEPTIDASE M20"/>
    <property type="match status" value="1"/>
</dbReference>
<dbReference type="Gene3D" id="3.30.70.360">
    <property type="match status" value="1"/>
</dbReference>
<dbReference type="InterPro" id="IPR002933">
    <property type="entry name" value="Peptidase_M20"/>
</dbReference>
<gene>
    <name evidence="4" type="ORF">CNY62_03945</name>
</gene>
<evidence type="ECO:0000313" key="4">
    <source>
        <dbReference type="EMBL" id="ATF25610.1"/>
    </source>
</evidence>
<name>A0A1D2LUS9_BROTH</name>
<dbReference type="RefSeq" id="WP_069125330.1">
    <property type="nucleotide sequence ID" value="NZ_CP023483.1"/>
</dbReference>
<keyword evidence="2" id="KW-0378">Hydrolase</keyword>
<dbReference type="KEGG" id="bths:CNY62_03945"/>
<evidence type="ECO:0000259" key="3">
    <source>
        <dbReference type="Pfam" id="PF07687"/>
    </source>
</evidence>
<dbReference type="Pfam" id="PF07687">
    <property type="entry name" value="M20_dimer"/>
    <property type="match status" value="1"/>
</dbReference>
<evidence type="ECO:0000313" key="5">
    <source>
        <dbReference type="Proteomes" id="UP000243591"/>
    </source>
</evidence>
<dbReference type="STRING" id="2756.BFR44_07875"/>
<keyword evidence="1" id="KW-0479">Metal-binding</keyword>
<dbReference type="SUPFAM" id="SSF53187">
    <property type="entry name" value="Zn-dependent exopeptidases"/>
    <property type="match status" value="1"/>
</dbReference>
<dbReference type="InterPro" id="IPR011650">
    <property type="entry name" value="Peptidase_M20_dimer"/>
</dbReference>
<dbReference type="GO" id="GO:0016787">
    <property type="term" value="F:hydrolase activity"/>
    <property type="evidence" value="ECO:0007669"/>
    <property type="project" value="UniProtKB-KW"/>
</dbReference>
<organism evidence="4 5">
    <name type="scientific">Brochothrix thermosphacta</name>
    <name type="common">Microbacterium thermosphactum</name>
    <dbReference type="NCBI Taxonomy" id="2756"/>
    <lineage>
        <taxon>Bacteria</taxon>
        <taxon>Bacillati</taxon>
        <taxon>Bacillota</taxon>
        <taxon>Bacilli</taxon>
        <taxon>Bacillales</taxon>
        <taxon>Listeriaceae</taxon>
        <taxon>Brochothrix</taxon>
    </lineage>
</organism>
<keyword evidence="5" id="KW-1185">Reference proteome</keyword>
<dbReference type="Gene3D" id="3.40.630.10">
    <property type="entry name" value="Zn peptidases"/>
    <property type="match status" value="1"/>
</dbReference>
<evidence type="ECO:0000256" key="1">
    <source>
        <dbReference type="ARBA" id="ARBA00022723"/>
    </source>
</evidence>
<dbReference type="Pfam" id="PF01546">
    <property type="entry name" value="Peptidase_M20"/>
    <property type="match status" value="1"/>
</dbReference>
<dbReference type="Proteomes" id="UP000243591">
    <property type="component" value="Chromosome"/>
</dbReference>
<dbReference type="PANTHER" id="PTHR43808">
    <property type="entry name" value="ACETYLORNITHINE DEACETYLASE"/>
    <property type="match status" value="1"/>
</dbReference>
<dbReference type="AlphaFoldDB" id="A0A1D2LUS9"/>
<dbReference type="EMBL" id="CP023483">
    <property type="protein sequence ID" value="ATF25610.1"/>
    <property type="molecule type" value="Genomic_DNA"/>
</dbReference>
<accession>A0A1D2LUS9</accession>
<protein>
    <submittedName>
        <fullName evidence="4">Peptidase M20</fullName>
    </submittedName>
</protein>
<reference evidence="4 5" key="1">
    <citation type="submission" date="2017-09" db="EMBL/GenBank/DDBJ databases">
        <title>Complete Genome Sequences of Two Strains of the Meat Spoilage Bacterium Brochothrix thermosphacta Isolated from Ground Chicken.</title>
        <authorList>
            <person name="Paoli G.C."/>
            <person name="Wijey C."/>
            <person name="Chen C.-Y."/>
            <person name="Nguyen L."/>
            <person name="Yan X."/>
            <person name="Irwin P.L."/>
        </authorList>
    </citation>
    <scope>NUCLEOTIDE SEQUENCE [LARGE SCALE GENOMIC DNA]</scope>
    <source>
        <strain evidence="4 5">BI</strain>
    </source>
</reference>
<dbReference type="InterPro" id="IPR036264">
    <property type="entry name" value="Bact_exopeptidase_dim_dom"/>
</dbReference>
<dbReference type="GO" id="GO:0046872">
    <property type="term" value="F:metal ion binding"/>
    <property type="evidence" value="ECO:0007669"/>
    <property type="project" value="UniProtKB-KW"/>
</dbReference>
<dbReference type="OrthoDB" id="9783294at2"/>
<feature type="domain" description="Peptidase M20 dimerisation" evidence="3">
    <location>
        <begin position="201"/>
        <end position="295"/>
    </location>
</feature>
<proteinExistence type="predicted"/>
<dbReference type="SUPFAM" id="SSF55031">
    <property type="entry name" value="Bacterial exopeptidase dimerisation domain"/>
    <property type="match status" value="1"/>
</dbReference>
<sequence>MENEAKTSDFQQNIQKILSDDRVKEALHQIFLESEQTIATQIKLAETASPPFNEEKRRELFIKLLNDSGLEDLTIDTEGNTYAYFNKTDNADTPTLFLSAHLDSVFDNETDVTVTFKDGMYYGPGIYDDARGLAVVIALTKTLTQFDIKLESSLIIGATVGEEGPGDLRGAKHFFKKHDSIDAFISIDIDVPNEIIYQATGSLRYIYTFNGMGGHSYSDFGKPSAVHAAARAVTYIADMVTPSDPKTTFNVGVINGGTIPTAIAEKAMIYVDMRSTDPNELKKIELNINACVQTAIDDENNRWAVSSKNDAAITFSAELKGDRPAGKQSISSEPVIVAEEVARALGLDPLLSEPASTDINVPLSLGIPAIAIGGGGKAYNQHSLTEHFDPTDSHLGTQRAFITVLALLGVTGLTQPLLKKRL</sequence>